<dbReference type="SUPFAM" id="SSF51905">
    <property type="entry name" value="FAD/NAD(P)-binding domain"/>
    <property type="match status" value="1"/>
</dbReference>
<evidence type="ECO:0000259" key="5">
    <source>
        <dbReference type="Pfam" id="PF00890"/>
    </source>
</evidence>
<reference evidence="7" key="1">
    <citation type="journal article" date="2019" name="Int. J. Syst. Evol. Microbiol.">
        <title>The Global Catalogue of Microorganisms (GCM) 10K type strain sequencing project: providing services to taxonomists for standard genome sequencing and annotation.</title>
        <authorList>
            <consortium name="The Broad Institute Genomics Platform"/>
            <consortium name="The Broad Institute Genome Sequencing Center for Infectious Disease"/>
            <person name="Wu L."/>
            <person name="Ma J."/>
        </authorList>
    </citation>
    <scope>NUCLEOTIDE SEQUENCE [LARGE SCALE GENOMIC DNA]</scope>
    <source>
        <strain evidence="7">ICMP 19430</strain>
    </source>
</reference>
<dbReference type="PANTHER" id="PTHR43400:SF10">
    <property type="entry name" value="3-OXOSTEROID 1-DEHYDROGENASE"/>
    <property type="match status" value="1"/>
</dbReference>
<dbReference type="RefSeq" id="WP_249626606.1">
    <property type="nucleotide sequence ID" value="NZ_JBHTCK010000003.1"/>
</dbReference>
<dbReference type="Proteomes" id="UP001596509">
    <property type="component" value="Unassembled WGS sequence"/>
</dbReference>
<evidence type="ECO:0000256" key="4">
    <source>
        <dbReference type="ARBA" id="ARBA00023002"/>
    </source>
</evidence>
<dbReference type="Pfam" id="PF00890">
    <property type="entry name" value="FAD_binding_2"/>
    <property type="match status" value="1"/>
</dbReference>
<evidence type="ECO:0000313" key="6">
    <source>
        <dbReference type="EMBL" id="MFC7351870.1"/>
    </source>
</evidence>
<dbReference type="PANTHER" id="PTHR43400">
    <property type="entry name" value="FUMARATE REDUCTASE"/>
    <property type="match status" value="1"/>
</dbReference>
<evidence type="ECO:0000313" key="7">
    <source>
        <dbReference type="Proteomes" id="UP001596509"/>
    </source>
</evidence>
<dbReference type="InterPro" id="IPR050315">
    <property type="entry name" value="FAD-oxidoreductase_2"/>
</dbReference>
<dbReference type="InterPro" id="IPR036188">
    <property type="entry name" value="FAD/NAD-bd_sf"/>
</dbReference>
<keyword evidence="2" id="KW-0285">Flavoprotein</keyword>
<dbReference type="Gene3D" id="3.50.50.60">
    <property type="entry name" value="FAD/NAD(P)-binding domain"/>
    <property type="match status" value="2"/>
</dbReference>
<sequence>MTGMAAPPDWHDECDVLVAGSGGGALTGALTAADHGLDTLVAEKTAFYGGTTAYAGSCLWLPGNQAQERAGLDDSAELGKAYFRAVVGDSAPHDLQDAYIDNAGPLVAYLEGHPDLRFEHRPFPDYFPEPGRFEQGRGIFPVEFPAPDGEDDLLDAVRPAAWQDRLGVPAERGPFTDGRALVARLLSALRATGRALCRPHTALTGLITGADGAVLGAELLVSVPGEEPRPLRVRARRGVLLAAGGFEASAELRRSWQGLPGADWTMGAPGGNTGDAILAARAVGADTALLDQSWWCPSVLFPDGSANFTLGLRGGVFVDGTGRRFANESLPYDRMGRAMLDAGVGASSDRPVWWVFDGRWGEDLPGIVTVPVDRARFAEAGLWRTAGSIGDLAAAIGVDRTTLAGTVRDFNAAAAKGVDPDFHRGEDPYDLFFADGSGPNPALVPLEGGPFHAVRLVLGDLGTKGGLRTDTSARVLREDGSVIPGLYAAGNTMASAAGTAYPGPGAPIGSAMVFGRLAALAMASGTR</sequence>
<proteinExistence type="predicted"/>
<protein>
    <submittedName>
        <fullName evidence="6">FAD-binding protein</fullName>
    </submittedName>
</protein>
<comment type="caution">
    <text evidence="6">The sequence shown here is derived from an EMBL/GenBank/DDBJ whole genome shotgun (WGS) entry which is preliminary data.</text>
</comment>
<comment type="cofactor">
    <cofactor evidence="1">
        <name>FAD</name>
        <dbReference type="ChEBI" id="CHEBI:57692"/>
    </cofactor>
</comment>
<dbReference type="SUPFAM" id="SSF56425">
    <property type="entry name" value="Succinate dehydrogenase/fumarate reductase flavoprotein, catalytic domain"/>
    <property type="match status" value="1"/>
</dbReference>
<dbReference type="EMBL" id="JBHTCK010000003">
    <property type="protein sequence ID" value="MFC7351870.1"/>
    <property type="molecule type" value="Genomic_DNA"/>
</dbReference>
<evidence type="ECO:0000256" key="1">
    <source>
        <dbReference type="ARBA" id="ARBA00001974"/>
    </source>
</evidence>
<evidence type="ECO:0000256" key="2">
    <source>
        <dbReference type="ARBA" id="ARBA00022630"/>
    </source>
</evidence>
<dbReference type="InterPro" id="IPR003953">
    <property type="entry name" value="FAD-dep_OxRdtase_2_FAD-bd"/>
</dbReference>
<organism evidence="6 7">
    <name type="scientific">Streptomyces caviscabies</name>
    <dbReference type="NCBI Taxonomy" id="90079"/>
    <lineage>
        <taxon>Bacteria</taxon>
        <taxon>Bacillati</taxon>
        <taxon>Actinomycetota</taxon>
        <taxon>Actinomycetes</taxon>
        <taxon>Kitasatosporales</taxon>
        <taxon>Streptomycetaceae</taxon>
        <taxon>Streptomyces</taxon>
    </lineage>
</organism>
<keyword evidence="3" id="KW-0274">FAD</keyword>
<gene>
    <name evidence="6" type="ORF">ACFQW9_14600</name>
</gene>
<accession>A0ABW2ME53</accession>
<feature type="domain" description="FAD-dependent oxidoreductase 2 FAD-binding" evidence="5">
    <location>
        <begin position="15"/>
        <end position="507"/>
    </location>
</feature>
<dbReference type="InterPro" id="IPR027477">
    <property type="entry name" value="Succ_DH/fumarate_Rdtase_cat_sf"/>
</dbReference>
<evidence type="ECO:0000256" key="3">
    <source>
        <dbReference type="ARBA" id="ARBA00022827"/>
    </source>
</evidence>
<keyword evidence="7" id="KW-1185">Reference proteome</keyword>
<keyword evidence="4" id="KW-0560">Oxidoreductase</keyword>
<name>A0ABW2ME53_9ACTN</name>